<evidence type="ECO:0000313" key="4">
    <source>
        <dbReference type="Proteomes" id="UP000247696"/>
    </source>
</evidence>
<dbReference type="GO" id="GO:0032259">
    <property type="term" value="P:methylation"/>
    <property type="evidence" value="ECO:0007669"/>
    <property type="project" value="UniProtKB-KW"/>
</dbReference>
<proteinExistence type="predicted"/>
<dbReference type="Pfam" id="PF08241">
    <property type="entry name" value="Methyltransf_11"/>
    <property type="match status" value="1"/>
</dbReference>
<protein>
    <submittedName>
        <fullName evidence="3">Demethylrebeccamycin-D-glucose O-methyltransferase</fullName>
        <ecNumber evidence="3">2.1.1.164</ecNumber>
    </submittedName>
</protein>
<evidence type="ECO:0000313" key="3">
    <source>
        <dbReference type="EMBL" id="AWT25750.1"/>
    </source>
</evidence>
<dbReference type="PANTHER" id="PTHR43591">
    <property type="entry name" value="METHYLTRANSFERASE"/>
    <property type="match status" value="1"/>
</dbReference>
<gene>
    <name evidence="3" type="primary">rebM_1</name>
    <name evidence="3" type="ORF">Csp1_09440</name>
</gene>
<reference evidence="4" key="1">
    <citation type="submission" date="2017-11" db="EMBL/GenBank/DDBJ databases">
        <title>Otitis media/interna in a cat caused by the recently described species Corynebacterium provencense.</title>
        <authorList>
            <person name="Kittl S."/>
            <person name="Brodard I."/>
            <person name="Rychener L."/>
            <person name="Jores J."/>
            <person name="Roosje P."/>
            <person name="Gobeli Brawand S."/>
        </authorList>
    </citation>
    <scope>NUCLEOTIDE SEQUENCE [LARGE SCALE GENOMIC DNA]</scope>
    <source>
        <strain evidence="4">17KM38</strain>
    </source>
</reference>
<dbReference type="InterPro" id="IPR013216">
    <property type="entry name" value="Methyltransf_11"/>
</dbReference>
<keyword evidence="4" id="KW-1185">Reference proteome</keyword>
<dbReference type="PANTHER" id="PTHR43591:SF110">
    <property type="entry name" value="RHODANESE DOMAIN-CONTAINING PROTEIN"/>
    <property type="match status" value="1"/>
</dbReference>
<dbReference type="EMBL" id="CP024988">
    <property type="protein sequence ID" value="AWT25750.1"/>
    <property type="molecule type" value="Genomic_DNA"/>
</dbReference>
<dbReference type="GO" id="GO:0008757">
    <property type="term" value="F:S-adenosylmethionine-dependent methyltransferase activity"/>
    <property type="evidence" value="ECO:0007669"/>
    <property type="project" value="InterPro"/>
</dbReference>
<evidence type="ECO:0000259" key="2">
    <source>
        <dbReference type="Pfam" id="PF08241"/>
    </source>
</evidence>
<evidence type="ECO:0000256" key="1">
    <source>
        <dbReference type="SAM" id="MobiDB-lite"/>
    </source>
</evidence>
<feature type="compositionally biased region" description="Basic and acidic residues" evidence="1">
    <location>
        <begin position="1"/>
        <end position="12"/>
    </location>
</feature>
<keyword evidence="3" id="KW-0808">Transferase</keyword>
<dbReference type="Gene3D" id="3.40.50.150">
    <property type="entry name" value="Vaccinia Virus protein VP39"/>
    <property type="match status" value="1"/>
</dbReference>
<name>A0A2Z3YRK4_9CORY</name>
<dbReference type="GO" id="GO:0102082">
    <property type="term" value="F:demethylrebeccamycin--D-glucose O-methyltransferase activity"/>
    <property type="evidence" value="ECO:0007669"/>
    <property type="project" value="UniProtKB-EC"/>
</dbReference>
<keyword evidence="3" id="KW-0489">Methyltransferase</keyword>
<dbReference type="KEGG" id="cpre:Csp1_09440"/>
<dbReference type="Proteomes" id="UP000247696">
    <property type="component" value="Chromosome"/>
</dbReference>
<feature type="region of interest" description="Disordered" evidence="1">
    <location>
        <begin position="1"/>
        <end position="25"/>
    </location>
</feature>
<dbReference type="CDD" id="cd02440">
    <property type="entry name" value="AdoMet_MTases"/>
    <property type="match status" value="1"/>
</dbReference>
<dbReference type="STRING" id="1737425.GCA_900049755_00344"/>
<organism evidence="3 4">
    <name type="scientific">Corynebacterium provencense</name>
    <dbReference type="NCBI Taxonomy" id="1737425"/>
    <lineage>
        <taxon>Bacteria</taxon>
        <taxon>Bacillati</taxon>
        <taxon>Actinomycetota</taxon>
        <taxon>Actinomycetes</taxon>
        <taxon>Mycobacteriales</taxon>
        <taxon>Corynebacteriaceae</taxon>
        <taxon>Corynebacterium</taxon>
    </lineage>
</organism>
<accession>A0A2Z3YRK4</accession>
<dbReference type="EC" id="2.1.1.164" evidence="3"/>
<sequence>MTGETEPGRDRVVSGVQDSPGPGAVQRRFWDRDARRYHEDHTDYLATFHWCPERLTEDEAHLLGGPDDLRGRTVVEIGCGSAPCGAWVALHRQARVIALDISRGMLSRIPRTPGLHPVQADASCLPLADSCADVVFSSFGGYPFIPDLGVAVRELARVLRPCGRAVIATNHPTAWIFPDDPDELTASIPYFQDAYLEWERDDPDDPGVLRYAEYHHITGDWVRSFTGAGLRLVDLLEPEWREGTPTWGQWSATRGRVFPGTAIFVAEKPDR</sequence>
<dbReference type="AlphaFoldDB" id="A0A2Z3YRK4"/>
<dbReference type="InterPro" id="IPR029063">
    <property type="entry name" value="SAM-dependent_MTases_sf"/>
</dbReference>
<dbReference type="SUPFAM" id="SSF53335">
    <property type="entry name" value="S-adenosyl-L-methionine-dependent methyltransferases"/>
    <property type="match status" value="1"/>
</dbReference>
<feature type="domain" description="Methyltransferase type 11" evidence="2">
    <location>
        <begin position="75"/>
        <end position="167"/>
    </location>
</feature>